<dbReference type="InterPro" id="IPR001365">
    <property type="entry name" value="A_deaminase_dom"/>
</dbReference>
<evidence type="ECO:0000256" key="1">
    <source>
        <dbReference type="ARBA" id="ARBA00001947"/>
    </source>
</evidence>
<dbReference type="GO" id="GO:0000422">
    <property type="term" value="P:autophagy of mitochondrion"/>
    <property type="evidence" value="ECO:0007669"/>
    <property type="project" value="TreeGrafter"/>
</dbReference>
<evidence type="ECO:0000256" key="17">
    <source>
        <dbReference type="ARBA" id="ARBA00023136"/>
    </source>
</evidence>
<dbReference type="GO" id="GO:0034727">
    <property type="term" value="P:piecemeal microautophagy of the nucleus"/>
    <property type="evidence" value="ECO:0007669"/>
    <property type="project" value="TreeGrafter"/>
</dbReference>
<evidence type="ECO:0000256" key="12">
    <source>
        <dbReference type="ARBA" id="ARBA00022729"/>
    </source>
</evidence>
<comment type="caution">
    <text evidence="24">The sequence shown here is derived from an EMBL/GenBank/DDBJ whole genome shotgun (WGS) entry which is preliminary data.</text>
</comment>
<comment type="similarity">
    <text evidence="5">Belongs to the metallo-dependent hydrolases superfamily. Adenosine and AMP deaminases family. ADGF subfamily.</text>
</comment>
<sequence>MSTRVRELDWPSAMPDNEWEEVSETVPTTKEPFIQQYLTGREALIEQEKKQRSDYAFRQSLSPLAKEACAIVGQIRDHERETIWTAEFEDALAQKTGANIYPGMMFTLAKEKMEKTKLWQIVRKMPKGALLHAHLDAMVDFDFIFDRLLSTPGMHIYCRQPLSTPEALEVGQFKFRFFKAEHKDGSIWSDSYEPNVPILVTEAADSFPNGGRQGFLRWLKDRCTITNTESLEHFHGVDAVWRKFTSVFIVLNTMIFYEPIFRVFMRRLMKLSLDDGVKWLDLRLAFTFRYYKEGSETPEDTYHELFRVFGEEIEKFKASEEGKGFWGARMIWTGLRVLDTRKIIEDMDACISVKMEYPHLISGYDLVGQEDAGRPLKDLIPELFWFRKQCAQEGVDIPFFFHAGECLGDGSDTDQNLFDAVLLGTRRIGHGFSLYKHPLLIDMVKEKKILVESCPISNEVLRLCSGIMSHPLPALLSRGVSCSLCNDDPAILGQDTAGMTHDFWQALQGWDNLGLAGLGALAENSVRWAAFEDQPNAQWLNDIKEATTGNRIRAERMREWLVEWEKFCLWIVTEYGDNLENTDHGVILPSLLPGFLDAEEAASVRSITARHPRCEGPRFRELGYRIWEEYSPILVEVEGVESQLRVQSKSDRPTTPSKPNKDLRQKRKSSHSRWAESGQPYGASPDTRQDSKTDEDVEDGDEEVDSEPVIPRAVDLAQSFLETEPREETAELEAAIMSQSEDLAASSIDSDDGEIDVPIGTGTTLTLPGFMARFLQGIVDRLQVRIRGITVSLDVDLPNDTSQSTSPQGTDPLTVQLKIDDIDIEGVTVRLDENLDSNGGREKYLPKEGKRVIHLSKIRGVLISEANVFSNLARSSGIPSPSITHSSVFDDNTPLPKPPTSTHGTEEDVPDKPTFQEEESRTPTRIGSPTSLNSSRSSIHSPHQSPPLQASIVASDSGRFDDASEDGDHMDRSGSFRGPHESAMGGSIFNDRLYTDHMSESQFLDNPENDERDTAYSGLIGDLQVDSKTKSTLSTPRASIHIPNIPGAGLASFEDVRDNEAIERAMPHSSILPIKHHPRFSQGRVSQSQPSLPPIQSRPTDLSTSAPRNADDENSRKELVDEVDSAADEYLAQSQLFSHEDAESMYMSALSHGLSMSAEEQEDMFQSTNKSAGSISASGDLEAHTEQDPQPLNTPEATQDHSRQDSSIHVDDLVRSTETATKSPTQPIQTSPSPSGPPQAPSLPESRSDVSEKSSTSSNYDSRIMKQIFDLDQVALYVPSISPDTTMDSSYVFSENALSGEEVRRNSFGSHSVSINIPGAFSTELPPKSSPSPPRSPVATARPTALPKKETPKPDGSIELHLGHISLQFDVSVGRIIFKLFQMFESLLKQDPSTSKSDTKSPEPVSDKTDMKLDIGQISVKFLERLQGTVASASPEGVRLVDIPDTDVLLQTTLRGLSISKTATQSWTKTTLMLKKFTFGYAQENMISFDSSLQMRASVRDLAASRGVDICINLLQTSDTTRCEILTLPIHVSIDLQRLDETFSWFGGLSSVLNLGSSMVSNATVTATSPGKPKPRGVRFEAPITPEDKSAVAQNKVDARIGGFILDIIGTECSIGVETSTLKIVSRDEGVGVSIQKIMLAGPHLRRSNNDPAIVVDITSTRIEYVPSPTGNDLDRLLDLITPSKARYDEDDDILLDTLLRQRKQGAVARLTIDDIKMRVSKLDELGYLPELGEELSRLSTVAKYLPEDDRPGLLSLILVRNLDANIDINNSVGTIQLRSKDIEVAQITIPSLVALSVNAISIHRNTSEELLGIATAVELRELGSRAPAIMARMIGDEMEPVVKVKLWNLKIEYRVPTLMVLLGLSENATVEDLSAGLTASVATITDLTRSKILHKTIEQPLKDGANSSSTSKPLTVDVVVRDCIIGLNPLGLPSKILLVLTEAHLSAMLPSEQKTSATGELKKASLLVIDNVANIRTGDLGKPRRRSFDGGSSQVADICATGFVSVSYISSAKANVEIRKSEDGESTIDVELRDDLFVLETCADSTQTLISVLNGLAPPTPPSKEIKYRTKVIPVKDLLASLSGDAFGTAEGTYNFDDDFGIIEEASLSDEASSEGQGLGFDSHYYEEDPQEPYHEAVREDTDDKSLSSLQLSVRDTADGVLLESFVAPLELEADEPLEFQEDHFGSQSIIEGTAHRWNSARNTYDRSADSKVLKSPLTVRIRDVHIIWNLFDGYDWQHTRDTITKAVQDVESKAIERRARSDRRPAFDQDIDDEETVIGDFLFNSIYIGIPANRDPRELAAAINQDLNDNATETESIATTVVSASSSRQGGPRRPKGKGLRLNRSKHHKITFELRGVNVDMVTFPPGTGENQSSIDVRVHDFEIYDHIPTSTWRKFATYMQDAGERETGANMIHIEILNVKPIPELAAAEIVLKATVLPLRLHVDQDALDFITRFFEFKDNNASNSTSTGDVPFLQRVEVNSVQVKLDFKPKRVDYAGLRSGHTTEFMNFLILDEADMVLRHTIIYGISGFDKLGKTLNDIWMPDIKRNQLPGILAGIAPVRSLVNVGGGFKDLVVVPMQEYKKDGRIVRSISKGAAAFARTTGTELVKLGAKVAIGVQTVLQSAEELLGENEGSSRMGLEDDDSEEETKQISLYANQPVGVLQGLRGGYAGLQRDLLLARDAVIAVPGEAMEGGSAAGILRAVRKHAPTVILRPAIGVAKASGQVLMGATNSLDPVNLQRADAKYKKH</sequence>
<evidence type="ECO:0000256" key="3">
    <source>
        <dbReference type="ARBA" id="ARBA00004613"/>
    </source>
</evidence>
<dbReference type="FunFam" id="3.20.20.140:FF:000017">
    <property type="entry name" value="Adenosine deaminase 2"/>
    <property type="match status" value="1"/>
</dbReference>
<feature type="region of interest" description="Disordered" evidence="22">
    <location>
        <begin position="1157"/>
        <end position="1259"/>
    </location>
</feature>
<dbReference type="InterPro" id="IPR026849">
    <property type="entry name" value="ATG2"/>
</dbReference>
<feature type="region of interest" description="Disordered" evidence="22">
    <location>
        <begin position="2109"/>
        <end position="2143"/>
    </location>
</feature>
<dbReference type="EMBL" id="NCSJ02000138">
    <property type="protein sequence ID" value="RFU29130.1"/>
    <property type="molecule type" value="Genomic_DNA"/>
</dbReference>
<feature type="compositionally biased region" description="Low complexity" evidence="22">
    <location>
        <begin position="2322"/>
        <end position="2332"/>
    </location>
</feature>
<dbReference type="GO" id="GO:0005576">
    <property type="term" value="C:extracellular region"/>
    <property type="evidence" value="ECO:0007669"/>
    <property type="project" value="UniProtKB-SubCell"/>
</dbReference>
<feature type="non-terminal residue" evidence="24">
    <location>
        <position position="1"/>
    </location>
</feature>
<dbReference type="OMA" id="AVWKRAP"/>
<keyword evidence="16" id="KW-0445">Lipid transport</keyword>
<dbReference type="Proteomes" id="UP000258309">
    <property type="component" value="Unassembled WGS sequence"/>
</dbReference>
<comment type="similarity">
    <text evidence="6">Belongs to the ATG2 family.</text>
</comment>
<evidence type="ECO:0000256" key="7">
    <source>
        <dbReference type="ARBA" id="ARBA00012784"/>
    </source>
</evidence>
<evidence type="ECO:0000256" key="14">
    <source>
        <dbReference type="ARBA" id="ARBA00022824"/>
    </source>
</evidence>
<feature type="compositionally biased region" description="Basic and acidic residues" evidence="22">
    <location>
        <begin position="2125"/>
        <end position="2143"/>
    </location>
</feature>
<dbReference type="GO" id="GO:0000045">
    <property type="term" value="P:autophagosome assembly"/>
    <property type="evidence" value="ECO:0007669"/>
    <property type="project" value="TreeGrafter"/>
</dbReference>
<evidence type="ECO:0000256" key="20">
    <source>
        <dbReference type="ARBA" id="ARBA00024631"/>
    </source>
</evidence>
<dbReference type="OrthoDB" id="18982at2759"/>
<protein>
    <recommendedName>
        <fullName evidence="8">Autophagy-related protein 2</fullName>
        <ecNumber evidence="7">3.5.4.4</ecNumber>
    </recommendedName>
</protein>
<dbReference type="GO" id="GO:0046872">
    <property type="term" value="F:metal ion binding"/>
    <property type="evidence" value="ECO:0007669"/>
    <property type="project" value="UniProtKB-KW"/>
</dbReference>
<feature type="compositionally biased region" description="Basic and acidic residues" evidence="22">
    <location>
        <begin position="1198"/>
        <end position="1215"/>
    </location>
</feature>
<evidence type="ECO:0000256" key="13">
    <source>
        <dbReference type="ARBA" id="ARBA00022801"/>
    </source>
</evidence>
<evidence type="ECO:0000256" key="21">
    <source>
        <dbReference type="ARBA" id="ARBA00047764"/>
    </source>
</evidence>
<dbReference type="GO" id="GO:0032266">
    <property type="term" value="F:phosphatidylinositol-3-phosphate binding"/>
    <property type="evidence" value="ECO:0007669"/>
    <property type="project" value="TreeGrafter"/>
</dbReference>
<feature type="compositionally biased region" description="Basic and acidic residues" evidence="22">
    <location>
        <begin position="904"/>
        <end position="922"/>
    </location>
</feature>
<name>A0A3E2H6W6_SCYLI</name>
<evidence type="ECO:0000256" key="22">
    <source>
        <dbReference type="SAM" id="MobiDB-lite"/>
    </source>
</evidence>
<evidence type="ECO:0000256" key="2">
    <source>
        <dbReference type="ARBA" id="ARBA00004406"/>
    </source>
</evidence>
<dbReference type="GO" id="GO:0061709">
    <property type="term" value="P:reticulophagy"/>
    <property type="evidence" value="ECO:0007669"/>
    <property type="project" value="TreeGrafter"/>
</dbReference>
<feature type="compositionally biased region" description="Polar residues" evidence="22">
    <location>
        <begin position="877"/>
        <end position="890"/>
    </location>
</feature>
<feature type="compositionally biased region" description="Basic and acidic residues" evidence="22">
    <location>
        <begin position="958"/>
        <end position="980"/>
    </location>
</feature>
<comment type="subcellular location">
    <subcellularLocation>
        <location evidence="2">Endoplasmic reticulum membrane</location>
        <topology evidence="2">Peripheral membrane protein</topology>
    </subcellularLocation>
    <subcellularLocation>
        <location evidence="4">Preautophagosomal structure membrane</location>
        <topology evidence="4">Peripheral membrane protein</topology>
    </subcellularLocation>
    <subcellularLocation>
        <location evidence="3">Secreted</location>
    </subcellularLocation>
</comment>
<dbReference type="InterPro" id="IPR032466">
    <property type="entry name" value="Metal_Hydrolase"/>
</dbReference>
<evidence type="ECO:0000256" key="9">
    <source>
        <dbReference type="ARBA" id="ARBA00022448"/>
    </source>
</evidence>
<dbReference type="GO" id="GO:0034045">
    <property type="term" value="C:phagophore assembly site membrane"/>
    <property type="evidence" value="ECO:0007669"/>
    <property type="project" value="UniProtKB-SubCell"/>
</dbReference>
<feature type="compositionally biased region" description="Basic and acidic residues" evidence="22">
    <location>
        <begin position="1109"/>
        <end position="1119"/>
    </location>
</feature>
<dbReference type="GO" id="GO:0061723">
    <property type="term" value="P:glycophagy"/>
    <property type="evidence" value="ECO:0007669"/>
    <property type="project" value="TreeGrafter"/>
</dbReference>
<feature type="compositionally biased region" description="Low complexity" evidence="22">
    <location>
        <begin position="931"/>
        <end position="949"/>
    </location>
</feature>
<dbReference type="PANTHER" id="PTHR13190">
    <property type="entry name" value="AUTOPHAGY-RELATED 2, ISOFORM A"/>
    <property type="match status" value="1"/>
</dbReference>
<keyword evidence="17" id="KW-0472">Membrane</keyword>
<feature type="compositionally biased region" description="Low complexity" evidence="22">
    <location>
        <begin position="1221"/>
        <end position="1233"/>
    </location>
</feature>
<dbReference type="SUPFAM" id="SSF51556">
    <property type="entry name" value="Metallo-dependent hydrolases"/>
    <property type="match status" value="1"/>
</dbReference>
<comment type="catalytic activity">
    <reaction evidence="18">
        <text>a 1,2-diacyl-sn-glycero-3-phospho-L-serine(in) = a 1,2-diacyl-sn-glycero-3-phospho-L-serine(out)</text>
        <dbReference type="Rhea" id="RHEA:38663"/>
        <dbReference type="ChEBI" id="CHEBI:57262"/>
    </reaction>
</comment>
<evidence type="ECO:0000256" key="4">
    <source>
        <dbReference type="ARBA" id="ARBA00004623"/>
    </source>
</evidence>
<keyword evidence="25" id="KW-1185">Reference proteome</keyword>
<feature type="compositionally biased region" description="Polar residues" evidence="22">
    <location>
        <begin position="1188"/>
        <end position="1197"/>
    </location>
</feature>
<comment type="catalytic activity">
    <reaction evidence="19">
        <text>a 1,2-diacyl-sn-glycero-3-phosphoethanolamine(in) = a 1,2-diacyl-sn-glycero-3-phosphoethanolamine(out)</text>
        <dbReference type="Rhea" id="RHEA:38895"/>
        <dbReference type="ChEBI" id="CHEBI:64612"/>
    </reaction>
</comment>
<keyword evidence="13" id="KW-0378">Hydrolase</keyword>
<dbReference type="PANTHER" id="PTHR13190:SF1">
    <property type="entry name" value="AUTOPHAGY-RELATED 2, ISOFORM A"/>
    <property type="match status" value="1"/>
</dbReference>
<keyword evidence="12" id="KW-0732">Signal</keyword>
<evidence type="ECO:0000256" key="10">
    <source>
        <dbReference type="ARBA" id="ARBA00022525"/>
    </source>
</evidence>
<evidence type="ECO:0000256" key="19">
    <source>
        <dbReference type="ARBA" id="ARBA00024615"/>
    </source>
</evidence>
<evidence type="ECO:0000313" key="25">
    <source>
        <dbReference type="Proteomes" id="UP000258309"/>
    </source>
</evidence>
<keyword evidence="15" id="KW-0072">Autophagy</keyword>
<dbReference type="GO" id="GO:0061908">
    <property type="term" value="C:phagophore"/>
    <property type="evidence" value="ECO:0007669"/>
    <property type="project" value="TreeGrafter"/>
</dbReference>
<feature type="domain" description="Adenosine deaminase" evidence="23">
    <location>
        <begin position="241"/>
        <end position="544"/>
    </location>
</feature>
<keyword evidence="11" id="KW-0479">Metal-binding</keyword>
<gene>
    <name evidence="24" type="ORF">B7463_g7202</name>
</gene>
<dbReference type="Gene3D" id="3.20.20.140">
    <property type="entry name" value="Metal-dependent hydrolases"/>
    <property type="match status" value="1"/>
</dbReference>
<feature type="non-terminal residue" evidence="24">
    <location>
        <position position="2751"/>
    </location>
</feature>
<comment type="catalytic activity">
    <reaction evidence="21">
        <text>adenosine + H2O + H(+) = inosine + NH4(+)</text>
        <dbReference type="Rhea" id="RHEA:24408"/>
        <dbReference type="ChEBI" id="CHEBI:15377"/>
        <dbReference type="ChEBI" id="CHEBI:15378"/>
        <dbReference type="ChEBI" id="CHEBI:16335"/>
        <dbReference type="ChEBI" id="CHEBI:17596"/>
        <dbReference type="ChEBI" id="CHEBI:28938"/>
        <dbReference type="EC" id="3.5.4.4"/>
    </reaction>
</comment>
<feature type="region of interest" description="Disordered" evidence="22">
    <location>
        <begin position="642"/>
        <end position="711"/>
    </location>
</feature>
<dbReference type="GO" id="GO:0043495">
    <property type="term" value="F:protein-membrane adaptor activity"/>
    <property type="evidence" value="ECO:0007669"/>
    <property type="project" value="TreeGrafter"/>
</dbReference>
<feature type="region of interest" description="Disordered" evidence="22">
    <location>
        <begin position="2322"/>
        <end position="2343"/>
    </location>
</feature>
<evidence type="ECO:0000313" key="24">
    <source>
        <dbReference type="EMBL" id="RFU29130.1"/>
    </source>
</evidence>
<evidence type="ECO:0000256" key="18">
    <source>
        <dbReference type="ARBA" id="ARBA00024479"/>
    </source>
</evidence>
<comment type="catalytic activity">
    <reaction evidence="20">
        <text>a 1,2-diacyl-sn-glycero-3-phosphocholine(in) = a 1,2-diacyl-sn-glycero-3-phosphocholine(out)</text>
        <dbReference type="Rhea" id="RHEA:38571"/>
        <dbReference type="ChEBI" id="CHEBI:57643"/>
    </reaction>
</comment>
<feature type="region of interest" description="Disordered" evidence="22">
    <location>
        <begin position="877"/>
        <end position="987"/>
    </location>
</feature>
<proteinExistence type="inferred from homology"/>
<feature type="compositionally biased region" description="Basic residues" evidence="22">
    <location>
        <begin position="2333"/>
        <end position="2343"/>
    </location>
</feature>
<dbReference type="EC" id="3.5.4.4" evidence="7"/>
<feature type="compositionally biased region" description="Low complexity" evidence="22">
    <location>
        <begin position="1086"/>
        <end position="1099"/>
    </location>
</feature>
<feature type="compositionally biased region" description="Polar residues" evidence="22">
    <location>
        <begin position="1164"/>
        <end position="1177"/>
    </location>
</feature>
<comment type="cofactor">
    <cofactor evidence="1">
        <name>Zn(2+)</name>
        <dbReference type="ChEBI" id="CHEBI:29105"/>
    </cofactor>
</comment>
<dbReference type="Pfam" id="PF13329">
    <property type="entry name" value="ATG2_CAD"/>
    <property type="match status" value="1"/>
</dbReference>
<evidence type="ECO:0000256" key="5">
    <source>
        <dbReference type="ARBA" id="ARBA00006083"/>
    </source>
</evidence>
<accession>A0A3E2H6W6</accession>
<evidence type="ECO:0000256" key="15">
    <source>
        <dbReference type="ARBA" id="ARBA00023006"/>
    </source>
</evidence>
<reference evidence="24 25" key="1">
    <citation type="submission" date="2018-05" db="EMBL/GenBank/DDBJ databases">
        <title>Draft genome sequence of Scytalidium lignicola DSM 105466, a ubiquitous saprotrophic fungus.</title>
        <authorList>
            <person name="Buettner E."/>
            <person name="Gebauer A.M."/>
            <person name="Hofrichter M."/>
            <person name="Liers C."/>
            <person name="Kellner H."/>
        </authorList>
    </citation>
    <scope>NUCLEOTIDE SEQUENCE [LARGE SCALE GENOMIC DNA]</scope>
    <source>
        <strain evidence="24 25">DSM 105466</strain>
    </source>
</reference>
<keyword evidence="14" id="KW-0256">Endoplasmic reticulum</keyword>
<evidence type="ECO:0000256" key="8">
    <source>
        <dbReference type="ARBA" id="ARBA00018070"/>
    </source>
</evidence>
<dbReference type="STRING" id="5539.A0A3E2H6W6"/>
<feature type="region of interest" description="Disordered" evidence="22">
    <location>
        <begin position="1067"/>
        <end position="1119"/>
    </location>
</feature>
<evidence type="ECO:0000259" key="23">
    <source>
        <dbReference type="Pfam" id="PF00962"/>
    </source>
</evidence>
<dbReference type="Pfam" id="PF00962">
    <property type="entry name" value="A_deaminase"/>
    <property type="match status" value="1"/>
</dbReference>
<dbReference type="GO" id="GO:0005789">
    <property type="term" value="C:endoplasmic reticulum membrane"/>
    <property type="evidence" value="ECO:0007669"/>
    <property type="project" value="UniProtKB-SubCell"/>
</dbReference>
<evidence type="ECO:0000256" key="6">
    <source>
        <dbReference type="ARBA" id="ARBA00009714"/>
    </source>
</evidence>
<dbReference type="GO" id="GO:0006869">
    <property type="term" value="P:lipid transport"/>
    <property type="evidence" value="ECO:0007669"/>
    <property type="project" value="UniProtKB-KW"/>
</dbReference>
<evidence type="ECO:0000256" key="11">
    <source>
        <dbReference type="ARBA" id="ARBA00022723"/>
    </source>
</evidence>
<evidence type="ECO:0000256" key="16">
    <source>
        <dbReference type="ARBA" id="ARBA00023055"/>
    </source>
</evidence>
<keyword evidence="9" id="KW-0813">Transport</keyword>
<keyword evidence="10" id="KW-0964">Secreted</keyword>
<organism evidence="24 25">
    <name type="scientific">Scytalidium lignicola</name>
    <name type="common">Hyphomycete</name>
    <dbReference type="NCBI Taxonomy" id="5539"/>
    <lineage>
        <taxon>Eukaryota</taxon>
        <taxon>Fungi</taxon>
        <taxon>Dikarya</taxon>
        <taxon>Ascomycota</taxon>
        <taxon>Pezizomycotina</taxon>
        <taxon>Leotiomycetes</taxon>
        <taxon>Leotiomycetes incertae sedis</taxon>
        <taxon>Scytalidium</taxon>
    </lineage>
</organism>
<feature type="compositionally biased region" description="Acidic residues" evidence="22">
    <location>
        <begin position="695"/>
        <end position="706"/>
    </location>
</feature>
<feature type="compositionally biased region" description="Basic and acidic residues" evidence="22">
    <location>
        <begin position="1347"/>
        <end position="1357"/>
    </location>
</feature>
<dbReference type="GO" id="GO:0019239">
    <property type="term" value="F:deaminase activity"/>
    <property type="evidence" value="ECO:0007669"/>
    <property type="project" value="InterPro"/>
</dbReference>
<feature type="region of interest" description="Disordered" evidence="22">
    <location>
        <begin position="1319"/>
        <end position="1357"/>
    </location>
</feature>